<dbReference type="PANTHER" id="PTHR36847">
    <property type="entry name" value="AMIDOLIGASE ENZYME"/>
    <property type="match status" value="1"/>
</dbReference>
<proteinExistence type="predicted"/>
<accession>A0A645AH00</accession>
<dbReference type="Pfam" id="PF12224">
    <property type="entry name" value="Amidoligase_2"/>
    <property type="match status" value="1"/>
</dbReference>
<gene>
    <name evidence="2" type="ORF">SDC9_98731</name>
</gene>
<dbReference type="InterPro" id="IPR022025">
    <property type="entry name" value="Amidoligase_2"/>
</dbReference>
<feature type="region of interest" description="Disordered" evidence="1">
    <location>
        <begin position="303"/>
        <end position="350"/>
    </location>
</feature>
<reference evidence="2" key="1">
    <citation type="submission" date="2019-08" db="EMBL/GenBank/DDBJ databases">
        <authorList>
            <person name="Kucharzyk K."/>
            <person name="Murdoch R.W."/>
            <person name="Higgins S."/>
            <person name="Loffler F."/>
        </authorList>
    </citation>
    <scope>NUCLEOTIDE SEQUENCE</scope>
</reference>
<organism evidence="2">
    <name type="scientific">bioreactor metagenome</name>
    <dbReference type="NCBI Taxonomy" id="1076179"/>
    <lineage>
        <taxon>unclassified sequences</taxon>
        <taxon>metagenomes</taxon>
        <taxon>ecological metagenomes</taxon>
    </lineage>
</organism>
<dbReference type="AlphaFoldDB" id="A0A645AH00"/>
<name>A0A645AH00_9ZZZZ</name>
<evidence type="ECO:0000256" key="1">
    <source>
        <dbReference type="SAM" id="MobiDB-lite"/>
    </source>
</evidence>
<protein>
    <recommendedName>
        <fullName evidence="3">Amidoligase enzyme</fullName>
    </recommendedName>
</protein>
<sequence length="350" mass="40313">MDMKEQRFGIEIEMTGLSRRRAAEVLSEYFGQPIRNDGGYYDEYSVLDSQSRRWKVMSDASITAQKKERGQIVSADNSYRVELVSPICRYEDIPAIQEIVRKLRSAGAMAHPSCGIHIHVDASPHNAGTLRNITNIMASKEDMIYKALQVEVARERQYCRKVEQSFLDELNRRKPKTLDAVSRIWYNGDDGRHEHYHDSRYHCLNLHSVFQKGTIEFRLFNSEIKHAGKIKAYIQLCLAISAQALNQRCASRQKTRSTNEKYTFRTWLLRLGLIGDEFKTARLHLLEHLDGCIAWKDPAQAEQQKERLRQKKEKELAQAAEAERALQEQQDNGMEQAGADEQSPGFSMSM</sequence>
<evidence type="ECO:0008006" key="3">
    <source>
        <dbReference type="Google" id="ProtNLM"/>
    </source>
</evidence>
<evidence type="ECO:0000313" key="2">
    <source>
        <dbReference type="EMBL" id="MPM51978.1"/>
    </source>
</evidence>
<dbReference type="PANTHER" id="PTHR36847:SF1">
    <property type="entry name" value="AMIDOLIGASE ENZYME"/>
    <property type="match status" value="1"/>
</dbReference>
<comment type="caution">
    <text evidence="2">The sequence shown here is derived from an EMBL/GenBank/DDBJ whole genome shotgun (WGS) entry which is preliminary data.</text>
</comment>
<feature type="compositionally biased region" description="Basic and acidic residues" evidence="1">
    <location>
        <begin position="303"/>
        <end position="326"/>
    </location>
</feature>
<dbReference type="EMBL" id="VSSQ01013659">
    <property type="protein sequence ID" value="MPM51978.1"/>
    <property type="molecule type" value="Genomic_DNA"/>
</dbReference>